<evidence type="ECO:0000313" key="10">
    <source>
        <dbReference type="Proteomes" id="UP000248857"/>
    </source>
</evidence>
<evidence type="ECO:0000313" key="9">
    <source>
        <dbReference type="EMBL" id="PZD72664.1"/>
    </source>
</evidence>
<keyword evidence="5 7" id="KW-0560">Oxidoreductase</keyword>
<evidence type="ECO:0000256" key="4">
    <source>
        <dbReference type="ARBA" id="ARBA00022964"/>
    </source>
</evidence>
<gene>
    <name evidence="9" type="ORF">C1752_03500</name>
</gene>
<accession>A0A2W1JRJ6</accession>
<dbReference type="Proteomes" id="UP000248857">
    <property type="component" value="Unassembled WGS sequence"/>
</dbReference>
<dbReference type="InterPro" id="IPR005123">
    <property type="entry name" value="Oxoglu/Fe-dep_dioxygenase_dom"/>
</dbReference>
<dbReference type="InterPro" id="IPR023550">
    <property type="entry name" value="PKHD_hydroxylase"/>
</dbReference>
<keyword evidence="2 7" id="KW-0479">Metal-binding</keyword>
<protein>
    <submittedName>
        <fullName evidence="9">PKHD-type hydroxylase</fullName>
        <ecNumber evidence="9">1.14.11.-</ecNumber>
    </submittedName>
</protein>
<comment type="cofactor">
    <cofactor evidence="1 7">
        <name>L-ascorbate</name>
        <dbReference type="ChEBI" id="CHEBI:38290"/>
    </cofactor>
</comment>
<dbReference type="NCBIfam" id="NF003975">
    <property type="entry name" value="PRK05467.1-4"/>
    <property type="match status" value="1"/>
</dbReference>
<evidence type="ECO:0000256" key="3">
    <source>
        <dbReference type="ARBA" id="ARBA00022896"/>
    </source>
</evidence>
<dbReference type="PROSITE" id="PS51471">
    <property type="entry name" value="FE2OG_OXY"/>
    <property type="match status" value="1"/>
</dbReference>
<dbReference type="Gene3D" id="2.60.120.620">
    <property type="entry name" value="q2cbj1_9rhob like domain"/>
    <property type="match status" value="1"/>
</dbReference>
<dbReference type="HAMAP" id="MF_00657">
    <property type="entry name" value="Hydroxyl_YbiX"/>
    <property type="match status" value="1"/>
</dbReference>
<dbReference type="GO" id="GO:0005506">
    <property type="term" value="F:iron ion binding"/>
    <property type="evidence" value="ECO:0007669"/>
    <property type="project" value="UniProtKB-UniRule"/>
</dbReference>
<sequence length="217" mass="24411">MIVEVENVLASEELEYLTSALSKAQFVDGKITAGWHAKQVKQNLQMQRNAPEAADLRQVVESALRRHPLFSAVVRPKKIHSILFSCYEVGMSYGSHVDNALMGQWRSDVSFTLFLGTAYQGGELVIEHADGERRYRLGVGDAIAYPSSTLHRVEPVTDGTRLVAVGWAQSLIRDPQKRELLFDLDTARRSLFAREGKTVEFDLISKSHANLLRQWVD</sequence>
<dbReference type="GO" id="GO:0006879">
    <property type="term" value="P:intracellular iron ion homeostasis"/>
    <property type="evidence" value="ECO:0007669"/>
    <property type="project" value="TreeGrafter"/>
</dbReference>
<comment type="caution">
    <text evidence="9">The sequence shown here is derived from an EMBL/GenBank/DDBJ whole genome shotgun (WGS) entry which is preliminary data.</text>
</comment>
<dbReference type="EMBL" id="PQWO01000009">
    <property type="protein sequence ID" value="PZD72664.1"/>
    <property type="molecule type" value="Genomic_DNA"/>
</dbReference>
<feature type="binding site" evidence="7">
    <location>
        <position position="161"/>
    </location>
    <ligand>
        <name>2-oxoglutarate</name>
        <dbReference type="ChEBI" id="CHEBI:16810"/>
    </ligand>
</feature>
<reference evidence="9 10" key="1">
    <citation type="journal article" date="2018" name="Sci. Rep.">
        <title>A novel species of the marine cyanobacterium Acaryochloris with a unique pigment content and lifestyle.</title>
        <authorList>
            <person name="Partensky F."/>
            <person name="Six C."/>
            <person name="Ratin M."/>
            <person name="Garczarek L."/>
            <person name="Vaulot D."/>
            <person name="Probert I."/>
            <person name="Calteau A."/>
            <person name="Gourvil P."/>
            <person name="Marie D."/>
            <person name="Grebert T."/>
            <person name="Bouchier C."/>
            <person name="Le Panse S."/>
            <person name="Gachenot M."/>
            <person name="Rodriguez F."/>
            <person name="Garrido J.L."/>
        </authorList>
    </citation>
    <scope>NUCLEOTIDE SEQUENCE [LARGE SCALE GENOMIC DNA]</scope>
    <source>
        <strain evidence="9 10">RCC1774</strain>
    </source>
</reference>
<evidence type="ECO:0000256" key="5">
    <source>
        <dbReference type="ARBA" id="ARBA00023002"/>
    </source>
</evidence>
<dbReference type="Pfam" id="PF18331">
    <property type="entry name" value="PKHD_C"/>
    <property type="match status" value="1"/>
</dbReference>
<dbReference type="SUPFAM" id="SSF51182">
    <property type="entry name" value="RmlC-like cupins"/>
    <property type="match status" value="1"/>
</dbReference>
<evidence type="ECO:0000259" key="8">
    <source>
        <dbReference type="PROSITE" id="PS51471"/>
    </source>
</evidence>
<feature type="binding site" evidence="7">
    <location>
        <position position="96"/>
    </location>
    <ligand>
        <name>Fe cation</name>
        <dbReference type="ChEBI" id="CHEBI:24875"/>
    </ligand>
</feature>
<dbReference type="GO" id="GO:0031418">
    <property type="term" value="F:L-ascorbic acid binding"/>
    <property type="evidence" value="ECO:0007669"/>
    <property type="project" value="UniProtKB-KW"/>
</dbReference>
<dbReference type="NCBIfam" id="NF003974">
    <property type="entry name" value="PRK05467.1-3"/>
    <property type="match status" value="1"/>
</dbReference>
<dbReference type="Gene3D" id="4.10.860.20">
    <property type="entry name" value="Rabenosyn, Rab binding domain"/>
    <property type="match status" value="1"/>
</dbReference>
<dbReference type="SMART" id="SM00702">
    <property type="entry name" value="P4Hc"/>
    <property type="match status" value="1"/>
</dbReference>
<organism evidence="9 10">
    <name type="scientific">Acaryochloris thomasi RCC1774</name>
    <dbReference type="NCBI Taxonomy" id="1764569"/>
    <lineage>
        <taxon>Bacteria</taxon>
        <taxon>Bacillati</taxon>
        <taxon>Cyanobacteriota</taxon>
        <taxon>Cyanophyceae</taxon>
        <taxon>Acaryochloridales</taxon>
        <taxon>Acaryochloridaceae</taxon>
        <taxon>Acaryochloris</taxon>
        <taxon>Acaryochloris thomasi</taxon>
    </lineage>
</organism>
<dbReference type="InterPro" id="IPR044862">
    <property type="entry name" value="Pro_4_hyd_alph_FE2OG_OXY"/>
</dbReference>
<evidence type="ECO:0000256" key="1">
    <source>
        <dbReference type="ARBA" id="ARBA00001961"/>
    </source>
</evidence>
<feature type="domain" description="Fe2OG dioxygenase" evidence="8">
    <location>
        <begin position="78"/>
        <end position="170"/>
    </location>
</feature>
<evidence type="ECO:0000256" key="7">
    <source>
        <dbReference type="HAMAP-Rule" id="MF_00657"/>
    </source>
</evidence>
<keyword evidence="3 7" id="KW-0847">Vitamin C</keyword>
<dbReference type="InterPro" id="IPR011051">
    <property type="entry name" value="RmlC_Cupin_sf"/>
</dbReference>
<dbReference type="PANTHER" id="PTHR41536:SF1">
    <property type="entry name" value="PKHD-TYPE HYDROXYLASE YBIX"/>
    <property type="match status" value="1"/>
</dbReference>
<name>A0A2W1JRJ6_9CYAN</name>
<dbReference type="GO" id="GO:0016706">
    <property type="term" value="F:2-oxoglutarate-dependent dioxygenase activity"/>
    <property type="evidence" value="ECO:0007669"/>
    <property type="project" value="UniProtKB-UniRule"/>
</dbReference>
<dbReference type="InterPro" id="IPR006620">
    <property type="entry name" value="Pro_4_hyd_alph"/>
</dbReference>
<dbReference type="RefSeq" id="WP_110986933.1">
    <property type="nucleotide sequence ID" value="NZ_CAWNWM010000009.1"/>
</dbReference>
<evidence type="ECO:0000256" key="6">
    <source>
        <dbReference type="ARBA" id="ARBA00023004"/>
    </source>
</evidence>
<keyword evidence="6 7" id="KW-0408">Iron</keyword>
<feature type="binding site" evidence="7">
    <location>
        <position position="151"/>
    </location>
    <ligand>
        <name>Fe cation</name>
        <dbReference type="ChEBI" id="CHEBI:24875"/>
    </ligand>
</feature>
<proteinExistence type="inferred from homology"/>
<dbReference type="EC" id="1.14.11.-" evidence="9"/>
<comment type="cofactor">
    <cofactor evidence="7">
        <name>Fe(2+)</name>
        <dbReference type="ChEBI" id="CHEBI:29033"/>
    </cofactor>
    <text evidence="7">Binds 1 Fe(2+) ion per subunit.</text>
</comment>
<keyword evidence="10" id="KW-1185">Reference proteome</keyword>
<evidence type="ECO:0000256" key="2">
    <source>
        <dbReference type="ARBA" id="ARBA00022723"/>
    </source>
</evidence>
<dbReference type="InterPro" id="IPR041097">
    <property type="entry name" value="PKHD_C"/>
</dbReference>
<dbReference type="AlphaFoldDB" id="A0A2W1JRJ6"/>
<feature type="binding site" evidence="7">
    <location>
        <position position="98"/>
    </location>
    <ligand>
        <name>Fe cation</name>
        <dbReference type="ChEBI" id="CHEBI:24875"/>
    </ligand>
</feature>
<keyword evidence="4 7" id="KW-0223">Dioxygenase</keyword>
<dbReference type="Pfam" id="PF13640">
    <property type="entry name" value="2OG-FeII_Oxy_3"/>
    <property type="match status" value="1"/>
</dbReference>
<dbReference type="GO" id="GO:0006974">
    <property type="term" value="P:DNA damage response"/>
    <property type="evidence" value="ECO:0007669"/>
    <property type="project" value="TreeGrafter"/>
</dbReference>
<dbReference type="OrthoDB" id="9812472at2"/>
<dbReference type="PANTHER" id="PTHR41536">
    <property type="entry name" value="PKHD-TYPE HYDROXYLASE YBIX"/>
    <property type="match status" value="1"/>
</dbReference>